<sequence>MSASGLSTPTLARFKRVLRERRALDAEEASTLAASMGDVLSARADGQADDEHDPEGPTLSFEWSRLDAVQREAAADLHAVDAALSRLADGTFGVCARCGRPIGIDRLNARPTAELCIDCARLISG</sequence>
<feature type="zinc finger region" description="dksA C4-type" evidence="4">
    <location>
        <begin position="95"/>
        <end position="119"/>
    </location>
</feature>
<evidence type="ECO:0000256" key="4">
    <source>
        <dbReference type="PROSITE-ProRule" id="PRU00510"/>
    </source>
</evidence>
<dbReference type="Pfam" id="PF01258">
    <property type="entry name" value="zf-dskA_traR"/>
    <property type="match status" value="1"/>
</dbReference>
<evidence type="ECO:0000313" key="6">
    <source>
        <dbReference type="EMBL" id="NEN07137.1"/>
    </source>
</evidence>
<dbReference type="Proteomes" id="UP000474967">
    <property type="component" value="Unassembled WGS sequence"/>
</dbReference>
<dbReference type="EMBL" id="JAAGWY010000003">
    <property type="protein sequence ID" value="NEN07137.1"/>
    <property type="molecule type" value="Genomic_DNA"/>
</dbReference>
<evidence type="ECO:0000256" key="2">
    <source>
        <dbReference type="ARBA" id="ARBA00022771"/>
    </source>
</evidence>
<feature type="domain" description="Zinc finger DksA/TraR C4-type" evidence="5">
    <location>
        <begin position="90"/>
        <end position="121"/>
    </location>
</feature>
<dbReference type="AlphaFoldDB" id="A0A6L9Y154"/>
<keyword evidence="7" id="KW-1185">Reference proteome</keyword>
<name>A0A6L9Y154_9MICO</name>
<evidence type="ECO:0000256" key="1">
    <source>
        <dbReference type="ARBA" id="ARBA00022723"/>
    </source>
</evidence>
<organism evidence="6 7">
    <name type="scientific">Leifsonia tongyongensis</name>
    <dbReference type="NCBI Taxonomy" id="1268043"/>
    <lineage>
        <taxon>Bacteria</taxon>
        <taxon>Bacillati</taxon>
        <taxon>Actinomycetota</taxon>
        <taxon>Actinomycetes</taxon>
        <taxon>Micrococcales</taxon>
        <taxon>Microbacteriaceae</taxon>
        <taxon>Leifsonia</taxon>
    </lineage>
</organism>
<gene>
    <name evidence="6" type="ORF">G3T36_14835</name>
</gene>
<dbReference type="RefSeq" id="WP_163290584.1">
    <property type="nucleotide sequence ID" value="NZ_JAAGWY010000003.1"/>
</dbReference>
<evidence type="ECO:0000259" key="5">
    <source>
        <dbReference type="Pfam" id="PF01258"/>
    </source>
</evidence>
<dbReference type="GO" id="GO:0008270">
    <property type="term" value="F:zinc ion binding"/>
    <property type="evidence" value="ECO:0007669"/>
    <property type="project" value="UniProtKB-KW"/>
</dbReference>
<dbReference type="Gene3D" id="1.20.120.910">
    <property type="entry name" value="DksA, coiled-coil domain"/>
    <property type="match status" value="1"/>
</dbReference>
<comment type="caution">
    <text evidence="6">The sequence shown here is derived from an EMBL/GenBank/DDBJ whole genome shotgun (WGS) entry which is preliminary data.</text>
</comment>
<dbReference type="InterPro" id="IPR000962">
    <property type="entry name" value="Znf_DskA_TraR"/>
</dbReference>
<dbReference type="SUPFAM" id="SSF57716">
    <property type="entry name" value="Glucocorticoid receptor-like (DNA-binding domain)"/>
    <property type="match status" value="1"/>
</dbReference>
<keyword evidence="1" id="KW-0479">Metal-binding</keyword>
<keyword evidence="3" id="KW-0862">Zinc</keyword>
<proteinExistence type="predicted"/>
<protein>
    <recommendedName>
        <fullName evidence="5">Zinc finger DksA/TraR C4-type domain-containing protein</fullName>
    </recommendedName>
</protein>
<keyword evidence="2" id="KW-0863">Zinc-finger</keyword>
<evidence type="ECO:0000256" key="3">
    <source>
        <dbReference type="ARBA" id="ARBA00022833"/>
    </source>
</evidence>
<accession>A0A6L9Y154</accession>
<dbReference type="PANTHER" id="PTHR33823:SF2">
    <property type="entry name" value="RNA POLYMERASE-BINDING TRANSCRIPTION FACTOR DKSA"/>
    <property type="match status" value="1"/>
</dbReference>
<reference evidence="6 7" key="1">
    <citation type="journal article" date="2014" name="J. Microbiol.">
        <title>Diaminobutyricibacter tongyongensis gen. nov., sp. nov. and Homoserinibacter gongjuensis gen. nov., sp. nov. belong to the family Microbacteriaceae.</title>
        <authorList>
            <person name="Kim S.J."/>
            <person name="Ahn J.H."/>
            <person name="Weon H.Y."/>
            <person name="Hamada M."/>
            <person name="Suzuki K."/>
            <person name="Kwon S.W."/>
        </authorList>
    </citation>
    <scope>NUCLEOTIDE SEQUENCE [LARGE SCALE GENOMIC DNA]</scope>
    <source>
        <strain evidence="6 7">NBRC 108724</strain>
    </source>
</reference>
<dbReference type="PANTHER" id="PTHR33823">
    <property type="entry name" value="RNA POLYMERASE-BINDING TRANSCRIPTION FACTOR DKSA-RELATED"/>
    <property type="match status" value="1"/>
</dbReference>
<dbReference type="PROSITE" id="PS51128">
    <property type="entry name" value="ZF_DKSA_2"/>
    <property type="match status" value="1"/>
</dbReference>
<evidence type="ECO:0000313" key="7">
    <source>
        <dbReference type="Proteomes" id="UP000474967"/>
    </source>
</evidence>